<protein>
    <submittedName>
        <fullName evidence="6">Transcriptional regulator</fullName>
    </submittedName>
</protein>
<evidence type="ECO:0000313" key="7">
    <source>
        <dbReference type="Proteomes" id="UP000680750"/>
    </source>
</evidence>
<dbReference type="PRINTS" id="PR00035">
    <property type="entry name" value="HTHGNTR"/>
</dbReference>
<dbReference type="PANTHER" id="PTHR43537">
    <property type="entry name" value="TRANSCRIPTIONAL REGULATOR, GNTR FAMILY"/>
    <property type="match status" value="1"/>
</dbReference>
<feature type="region of interest" description="Disordered" evidence="4">
    <location>
        <begin position="1"/>
        <end position="21"/>
    </location>
</feature>
<dbReference type="AlphaFoldDB" id="A0A810L9X9"/>
<dbReference type="PANTHER" id="PTHR43537:SF45">
    <property type="entry name" value="GNTR FAMILY REGULATORY PROTEIN"/>
    <property type="match status" value="1"/>
</dbReference>
<dbReference type="Proteomes" id="UP000680750">
    <property type="component" value="Chromosome"/>
</dbReference>
<dbReference type="RefSeq" id="WP_211255580.1">
    <property type="nucleotide sequence ID" value="NZ_AP023354.1"/>
</dbReference>
<name>A0A810L9X9_9ACTN</name>
<dbReference type="Gene3D" id="1.20.120.530">
    <property type="entry name" value="GntR ligand-binding domain-like"/>
    <property type="match status" value="1"/>
</dbReference>
<keyword evidence="3" id="KW-0804">Transcription</keyword>
<dbReference type="EMBL" id="AP023354">
    <property type="protein sequence ID" value="BCJ30858.1"/>
    <property type="molecule type" value="Genomic_DNA"/>
</dbReference>
<dbReference type="PROSITE" id="PS50949">
    <property type="entry name" value="HTH_GNTR"/>
    <property type="match status" value="1"/>
</dbReference>
<dbReference type="SUPFAM" id="SSF48008">
    <property type="entry name" value="GntR ligand-binding domain-like"/>
    <property type="match status" value="1"/>
</dbReference>
<dbReference type="Pfam" id="PF07729">
    <property type="entry name" value="FCD"/>
    <property type="match status" value="1"/>
</dbReference>
<dbReference type="SMART" id="SM00345">
    <property type="entry name" value="HTH_GNTR"/>
    <property type="match status" value="1"/>
</dbReference>
<dbReference type="InterPro" id="IPR008920">
    <property type="entry name" value="TF_FadR/GntR_C"/>
</dbReference>
<gene>
    <name evidence="6" type="ORF">Asera_49660</name>
</gene>
<dbReference type="InterPro" id="IPR036388">
    <property type="entry name" value="WH-like_DNA-bd_sf"/>
</dbReference>
<dbReference type="Gene3D" id="1.10.10.10">
    <property type="entry name" value="Winged helix-like DNA-binding domain superfamily/Winged helix DNA-binding domain"/>
    <property type="match status" value="1"/>
</dbReference>
<keyword evidence="2" id="KW-0238">DNA-binding</keyword>
<dbReference type="KEGG" id="aser:Asera_49660"/>
<dbReference type="SMART" id="SM00895">
    <property type="entry name" value="FCD"/>
    <property type="match status" value="1"/>
</dbReference>
<evidence type="ECO:0000256" key="3">
    <source>
        <dbReference type="ARBA" id="ARBA00023163"/>
    </source>
</evidence>
<dbReference type="SUPFAM" id="SSF46785">
    <property type="entry name" value="Winged helix' DNA-binding domain"/>
    <property type="match status" value="1"/>
</dbReference>
<reference evidence="6" key="1">
    <citation type="submission" date="2020-08" db="EMBL/GenBank/DDBJ databases">
        <title>Whole genome shotgun sequence of Actinocatenispora sera NBRC 101916.</title>
        <authorList>
            <person name="Komaki H."/>
            <person name="Tamura T."/>
        </authorList>
    </citation>
    <scope>NUCLEOTIDE SEQUENCE</scope>
    <source>
        <strain evidence="6">NBRC 101916</strain>
    </source>
</reference>
<keyword evidence="7" id="KW-1185">Reference proteome</keyword>
<dbReference type="InterPro" id="IPR036390">
    <property type="entry name" value="WH_DNA-bd_sf"/>
</dbReference>
<evidence type="ECO:0000313" key="6">
    <source>
        <dbReference type="EMBL" id="BCJ30858.1"/>
    </source>
</evidence>
<sequence length="228" mass="24823">MAVDRGDAGSSASPAIPTIQRSSLQEQVRDAVEEMIVFGVLAPGERLAEGALAARLGVSRQPVREALRALASDGFVDLSPGRSATVHAPTMREIREVFHVRAILEADSCALAARTIDEAGVKRLDAICADGEAALADRDTRRLIDLNGTFHGAITRIGGNNAAFELLERLQRRIAWHLTQIVVDRAPDSWVEHRAILHALADSDADLAYRRMLEHVHHSVEAIKLHQS</sequence>
<dbReference type="InterPro" id="IPR011711">
    <property type="entry name" value="GntR_C"/>
</dbReference>
<dbReference type="GO" id="GO:0003700">
    <property type="term" value="F:DNA-binding transcription factor activity"/>
    <property type="evidence" value="ECO:0007669"/>
    <property type="project" value="InterPro"/>
</dbReference>
<evidence type="ECO:0000256" key="4">
    <source>
        <dbReference type="SAM" id="MobiDB-lite"/>
    </source>
</evidence>
<keyword evidence="1" id="KW-0805">Transcription regulation</keyword>
<evidence type="ECO:0000256" key="2">
    <source>
        <dbReference type="ARBA" id="ARBA00023125"/>
    </source>
</evidence>
<evidence type="ECO:0000259" key="5">
    <source>
        <dbReference type="PROSITE" id="PS50949"/>
    </source>
</evidence>
<organism evidence="6 7">
    <name type="scientific">Actinocatenispora sera</name>
    <dbReference type="NCBI Taxonomy" id="390989"/>
    <lineage>
        <taxon>Bacteria</taxon>
        <taxon>Bacillati</taxon>
        <taxon>Actinomycetota</taxon>
        <taxon>Actinomycetes</taxon>
        <taxon>Micromonosporales</taxon>
        <taxon>Micromonosporaceae</taxon>
        <taxon>Actinocatenispora</taxon>
    </lineage>
</organism>
<accession>A0A810L9X9</accession>
<evidence type="ECO:0000256" key="1">
    <source>
        <dbReference type="ARBA" id="ARBA00023015"/>
    </source>
</evidence>
<dbReference type="Pfam" id="PF00392">
    <property type="entry name" value="GntR"/>
    <property type="match status" value="1"/>
</dbReference>
<dbReference type="CDD" id="cd07377">
    <property type="entry name" value="WHTH_GntR"/>
    <property type="match status" value="1"/>
</dbReference>
<dbReference type="InterPro" id="IPR000524">
    <property type="entry name" value="Tscrpt_reg_HTH_GntR"/>
</dbReference>
<proteinExistence type="predicted"/>
<dbReference type="GO" id="GO:0003677">
    <property type="term" value="F:DNA binding"/>
    <property type="evidence" value="ECO:0007669"/>
    <property type="project" value="UniProtKB-KW"/>
</dbReference>
<feature type="domain" description="HTH gntR-type" evidence="5">
    <location>
        <begin position="22"/>
        <end position="89"/>
    </location>
</feature>